<organism evidence="1 2">
    <name type="scientific">Plutella xylostella</name>
    <name type="common">Diamondback moth</name>
    <name type="synonym">Plutella maculipennis</name>
    <dbReference type="NCBI Taxonomy" id="51655"/>
    <lineage>
        <taxon>Eukaryota</taxon>
        <taxon>Metazoa</taxon>
        <taxon>Ecdysozoa</taxon>
        <taxon>Arthropoda</taxon>
        <taxon>Hexapoda</taxon>
        <taxon>Insecta</taxon>
        <taxon>Pterygota</taxon>
        <taxon>Neoptera</taxon>
        <taxon>Endopterygota</taxon>
        <taxon>Lepidoptera</taxon>
        <taxon>Glossata</taxon>
        <taxon>Ditrysia</taxon>
        <taxon>Yponomeutoidea</taxon>
        <taxon>Plutellidae</taxon>
        <taxon>Plutella</taxon>
    </lineage>
</organism>
<evidence type="ECO:0000313" key="2">
    <source>
        <dbReference type="Proteomes" id="UP000653454"/>
    </source>
</evidence>
<protein>
    <submittedName>
        <fullName evidence="1">(diamondback moth) hypothetical protein</fullName>
    </submittedName>
</protein>
<dbReference type="AlphaFoldDB" id="A0A8S4E952"/>
<keyword evidence="2" id="KW-1185">Reference proteome</keyword>
<evidence type="ECO:0000313" key="1">
    <source>
        <dbReference type="EMBL" id="CAG9111630.1"/>
    </source>
</evidence>
<dbReference type="Proteomes" id="UP000653454">
    <property type="component" value="Unassembled WGS sequence"/>
</dbReference>
<accession>A0A8S4E952</accession>
<reference evidence="1" key="1">
    <citation type="submission" date="2020-11" db="EMBL/GenBank/DDBJ databases">
        <authorList>
            <person name="Whiteford S."/>
        </authorList>
    </citation>
    <scope>NUCLEOTIDE SEQUENCE</scope>
</reference>
<dbReference type="EMBL" id="CAJHNJ030000013">
    <property type="protein sequence ID" value="CAG9111630.1"/>
    <property type="molecule type" value="Genomic_DNA"/>
</dbReference>
<gene>
    <name evidence="1" type="ORF">PLXY2_LOCUS4738</name>
</gene>
<comment type="caution">
    <text evidence="1">The sequence shown here is derived from an EMBL/GenBank/DDBJ whole genome shotgun (WGS) entry which is preliminary data.</text>
</comment>
<sequence>MHVVRPRDWTEGSRDGVAVTHRVALRRPATVDLTVIQVQVSVPHYSTAQPSTSDDEHAIRVVLRDSVGRELLAPDANVSVYPPVGIVKRAQHSALGSEIILTNVEAGGTYMTFESSVSGVTVKDEVWVAGPDQQTERIVASVGSVICLEGAGWRGPASAGVLAGSAVSAAVPRH</sequence>
<proteinExistence type="predicted"/>
<name>A0A8S4E952_PLUXY</name>